<dbReference type="EMBL" id="JAATEO010000041">
    <property type="protein sequence ID" value="NJP35374.1"/>
    <property type="molecule type" value="Genomic_DNA"/>
</dbReference>
<name>A0ABX0ZFP0_9ACTN</name>
<evidence type="ECO:0000313" key="4">
    <source>
        <dbReference type="Proteomes" id="UP000783871"/>
    </source>
</evidence>
<dbReference type="PANTHER" id="PTHR47485:SF1">
    <property type="entry name" value="THYLAKOID LUMENAL 17.4 KDA PROTEIN, CHLOROPLASTIC"/>
    <property type="match status" value="1"/>
</dbReference>
<protein>
    <submittedName>
        <fullName evidence="3">Pentapeptide repeat-containing protein</fullName>
    </submittedName>
</protein>
<evidence type="ECO:0000256" key="1">
    <source>
        <dbReference type="ARBA" id="ARBA00022737"/>
    </source>
</evidence>
<evidence type="ECO:0000256" key="2">
    <source>
        <dbReference type="SAM" id="MobiDB-lite"/>
    </source>
</evidence>
<dbReference type="Proteomes" id="UP000783871">
    <property type="component" value="Unassembled WGS sequence"/>
</dbReference>
<comment type="caution">
    <text evidence="3">The sequence shown here is derived from an EMBL/GenBank/DDBJ whole genome shotgun (WGS) entry which is preliminary data.</text>
</comment>
<feature type="region of interest" description="Disordered" evidence="2">
    <location>
        <begin position="1"/>
        <end position="27"/>
    </location>
</feature>
<dbReference type="Pfam" id="PF13599">
    <property type="entry name" value="Pentapeptide_4"/>
    <property type="match status" value="1"/>
</dbReference>
<proteinExistence type="predicted"/>
<evidence type="ECO:0000313" key="3">
    <source>
        <dbReference type="EMBL" id="NJP35374.1"/>
    </source>
</evidence>
<dbReference type="RefSeq" id="WP_168003719.1">
    <property type="nucleotide sequence ID" value="NZ_JAATEO010000041.1"/>
</dbReference>
<gene>
    <name evidence="3" type="ORF">HCJ94_26235</name>
</gene>
<dbReference type="InterPro" id="IPR001646">
    <property type="entry name" value="5peptide_repeat"/>
</dbReference>
<keyword evidence="4" id="KW-1185">Reference proteome</keyword>
<dbReference type="SUPFAM" id="SSF141571">
    <property type="entry name" value="Pentapeptide repeat-like"/>
    <property type="match status" value="1"/>
</dbReference>
<reference evidence="3 4" key="1">
    <citation type="submission" date="2020-03" db="EMBL/GenBank/DDBJ databases">
        <title>WGS of actinomycetes isolated from Thailand.</title>
        <authorList>
            <person name="Thawai C."/>
        </authorList>
    </citation>
    <scope>NUCLEOTIDE SEQUENCE [LARGE SCALE GENOMIC DNA]</scope>
    <source>
        <strain evidence="3 4">HSS6-12</strain>
    </source>
</reference>
<dbReference type="Pfam" id="PF00805">
    <property type="entry name" value="Pentapeptide"/>
    <property type="match status" value="1"/>
</dbReference>
<dbReference type="PANTHER" id="PTHR47485">
    <property type="entry name" value="THYLAKOID LUMENAL 17.4 KDA PROTEIN, CHLOROPLASTIC"/>
    <property type="match status" value="1"/>
</dbReference>
<accession>A0ABX0ZFP0</accession>
<dbReference type="Gene3D" id="2.160.20.80">
    <property type="entry name" value="E3 ubiquitin-protein ligase SopA"/>
    <property type="match status" value="1"/>
</dbReference>
<keyword evidence="1" id="KW-0677">Repeat</keyword>
<organism evidence="3 4">
    <name type="scientific">Micromonospora thermarum</name>
    <dbReference type="NCBI Taxonomy" id="2720024"/>
    <lineage>
        <taxon>Bacteria</taxon>
        <taxon>Bacillati</taxon>
        <taxon>Actinomycetota</taxon>
        <taxon>Actinomycetes</taxon>
        <taxon>Micromonosporales</taxon>
        <taxon>Micromonosporaceae</taxon>
        <taxon>Micromonospora</taxon>
    </lineage>
</organism>
<sequence length="248" mass="26277">MAARTSRGSGSGVAPFRAPAKPRPPASLDLATAEDHRLEPESTFQRLAFVDLDLSGQAADGVEFMQCRFKGADLSGVQLDGAAFTDCLFESTNLANLRAERSSMIRTGLSTLRMTGVHWINGALRDVTMSECRLDLSSFRFTNFTGVTFDGCNLTRADFQNADLTGVRFTDCDLTGAQFSQATMNGTRFNNCLLAGIGGVTSMAGAVIAHQDLAALSYTLAKALGIHIENAAEEQAGSGSAVVGAHLR</sequence>